<dbReference type="Gene3D" id="1.20.1600.10">
    <property type="entry name" value="Outer membrane efflux proteins (OEP)"/>
    <property type="match status" value="1"/>
</dbReference>
<keyword evidence="4" id="KW-1134">Transmembrane beta strand</keyword>
<gene>
    <name evidence="9" type="ORF">THMIRHAM_14520</name>
</gene>
<comment type="similarity">
    <text evidence="2">Belongs to the outer membrane factor (OMF) (TC 1.B.17) family.</text>
</comment>
<dbReference type="SUPFAM" id="SSF56954">
    <property type="entry name" value="Outer membrane efflux proteins (OEP)"/>
    <property type="match status" value="1"/>
</dbReference>
<evidence type="ECO:0000313" key="9">
    <source>
        <dbReference type="EMBL" id="BCN93667.1"/>
    </source>
</evidence>
<keyword evidence="3" id="KW-0813">Transport</keyword>
<reference evidence="9" key="1">
    <citation type="journal article" date="2022" name="Arch. Microbiol.">
        <title>Thiomicrorhabdus immobilis sp. nov., a mesophilic sulfur-oxidizing bacterium isolated from sediment of a brackish lake in northern Japan.</title>
        <authorList>
            <person name="Kojima H."/>
            <person name="Mochizuki J."/>
            <person name="Kanda M."/>
            <person name="Watanabe T."/>
            <person name="Fukui M."/>
        </authorList>
    </citation>
    <scope>NUCLEOTIDE SEQUENCE</scope>
    <source>
        <strain evidence="9">Am19</strain>
    </source>
</reference>
<dbReference type="Proteomes" id="UP001054820">
    <property type="component" value="Chromosome"/>
</dbReference>
<keyword evidence="10" id="KW-1185">Reference proteome</keyword>
<evidence type="ECO:0000256" key="3">
    <source>
        <dbReference type="ARBA" id="ARBA00022448"/>
    </source>
</evidence>
<proteinExistence type="inferred from homology"/>
<evidence type="ECO:0008006" key="11">
    <source>
        <dbReference type="Google" id="ProtNLM"/>
    </source>
</evidence>
<organism evidence="9 10">
    <name type="scientific">Thiomicrorhabdus immobilis</name>
    <dbReference type="NCBI Taxonomy" id="2791037"/>
    <lineage>
        <taxon>Bacteria</taxon>
        <taxon>Pseudomonadati</taxon>
        <taxon>Pseudomonadota</taxon>
        <taxon>Gammaproteobacteria</taxon>
        <taxon>Thiotrichales</taxon>
        <taxon>Piscirickettsiaceae</taxon>
        <taxon>Thiomicrorhabdus</taxon>
    </lineage>
</organism>
<dbReference type="Pfam" id="PF02321">
    <property type="entry name" value="OEP"/>
    <property type="match status" value="1"/>
</dbReference>
<feature type="region of interest" description="Disordered" evidence="8">
    <location>
        <begin position="52"/>
        <end position="74"/>
    </location>
</feature>
<dbReference type="InterPro" id="IPR051906">
    <property type="entry name" value="TolC-like"/>
</dbReference>
<dbReference type="PANTHER" id="PTHR30026:SF20">
    <property type="entry name" value="OUTER MEMBRANE PROTEIN TOLC"/>
    <property type="match status" value="1"/>
</dbReference>
<dbReference type="InterPro" id="IPR003423">
    <property type="entry name" value="OMP_efflux"/>
</dbReference>
<dbReference type="PANTHER" id="PTHR30026">
    <property type="entry name" value="OUTER MEMBRANE PROTEIN TOLC"/>
    <property type="match status" value="1"/>
</dbReference>
<evidence type="ECO:0000256" key="1">
    <source>
        <dbReference type="ARBA" id="ARBA00004442"/>
    </source>
</evidence>
<evidence type="ECO:0000256" key="8">
    <source>
        <dbReference type="SAM" id="MobiDB-lite"/>
    </source>
</evidence>
<keyword evidence="5" id="KW-0812">Transmembrane</keyword>
<evidence type="ECO:0000256" key="6">
    <source>
        <dbReference type="ARBA" id="ARBA00023136"/>
    </source>
</evidence>
<name>A0ABN6CX10_9GAMM</name>
<keyword evidence="6" id="KW-0472">Membrane</keyword>
<evidence type="ECO:0000256" key="5">
    <source>
        <dbReference type="ARBA" id="ARBA00022692"/>
    </source>
</evidence>
<evidence type="ECO:0000256" key="7">
    <source>
        <dbReference type="ARBA" id="ARBA00023237"/>
    </source>
</evidence>
<protein>
    <recommendedName>
        <fullName evidence="11">TolC family protein</fullName>
    </recommendedName>
</protein>
<accession>A0ABN6CX10</accession>
<comment type="subcellular location">
    <subcellularLocation>
        <location evidence="1">Cell outer membrane</location>
    </subcellularLocation>
</comment>
<keyword evidence="7" id="KW-0998">Cell outer membrane</keyword>
<evidence type="ECO:0000313" key="10">
    <source>
        <dbReference type="Proteomes" id="UP001054820"/>
    </source>
</evidence>
<evidence type="ECO:0000256" key="4">
    <source>
        <dbReference type="ARBA" id="ARBA00022452"/>
    </source>
</evidence>
<sequence>MYKEVIQLRKPSSQSKGMFLKLLPLSLLLIGQGYSIQGLAQEADNTPVLESQALSSSNGLPNSQLNSQPKPLGNPLPNPLTLSVLLENYANQSPEIALQLANIDMAKATLDNNQVGNRWQANIQGRLGQREFAEETQPHNLLALHVGKVIYDFDQADNQLQADSLSVEQQKVKLQLVENKQRLNVVKAYLNVLLADFQYRIDDEGMAVEYVGFDKVKDRHAIGQLSDVDLLSAEQKYQNALVKRMQAEQMQLKTRVELANTLGLPSERPDELRFPKLDSFKARSIKDVSLQALQAEVLANNQQLKVLEQAQQAQTYALQKAQNTSSPTVRADAWVGQLSSYPELREGSWKATLSVDIPLYDGGAESSATNQVQAQLAKLKAEQLQLQQALRTEVADIYFQLKLLDAEKKQHQVFGDYADLYLDYSRALYENESSTDLGDAMVRLSEANYAMVAWQFKQALLWLQLDYLQGKAVSLQAPKTTLASSDTNSTNNP</sequence>
<dbReference type="EMBL" id="AP024202">
    <property type="protein sequence ID" value="BCN93667.1"/>
    <property type="molecule type" value="Genomic_DNA"/>
</dbReference>
<evidence type="ECO:0000256" key="2">
    <source>
        <dbReference type="ARBA" id="ARBA00007613"/>
    </source>
</evidence>
<feature type="compositionally biased region" description="Polar residues" evidence="8">
    <location>
        <begin position="52"/>
        <end position="68"/>
    </location>
</feature>